<protein>
    <submittedName>
        <fullName evidence="2">Uncharacterized protein</fullName>
    </submittedName>
</protein>
<comment type="caution">
    <text evidence="2">The sequence shown here is derived from an EMBL/GenBank/DDBJ whole genome shotgun (WGS) entry which is preliminary data.</text>
</comment>
<feature type="region of interest" description="Disordered" evidence="1">
    <location>
        <begin position="214"/>
        <end position="246"/>
    </location>
</feature>
<name>A0AAD8R4F2_LOLMU</name>
<feature type="compositionally biased region" description="Low complexity" evidence="1">
    <location>
        <begin position="223"/>
        <end position="234"/>
    </location>
</feature>
<dbReference type="Proteomes" id="UP001231189">
    <property type="component" value="Unassembled WGS sequence"/>
</dbReference>
<dbReference type="AlphaFoldDB" id="A0AAD8R4F2"/>
<dbReference type="EMBL" id="JAUUTY010000007">
    <property type="protein sequence ID" value="KAK1612493.1"/>
    <property type="molecule type" value="Genomic_DNA"/>
</dbReference>
<keyword evidence="3" id="KW-1185">Reference proteome</keyword>
<evidence type="ECO:0000313" key="3">
    <source>
        <dbReference type="Proteomes" id="UP001231189"/>
    </source>
</evidence>
<sequence length="269" mass="28405">MSGEKAEGLWSSGAGGAPPRMHAGTIPTLNFSRNKPRRGGRSASSYSSSSCSTWARRRGRWRRHLVHARLHDGESPPTPSVAARRAHIKTAPGRGDWQTACAILCSTSDNQAPAPKVNGQTTKLAPPDATTPTSLDLAPATTNLKRPLSISDLSPAPLHGAQLRVAYQGIPGEALLSMLVSLSRRGPPLHPISFQPRSPPNPAADDTLIRWPSGHGPGAGELHQAGADGQGHAACPGSEARASRTRRLVRASYGRDGRGELRQGANLYC</sequence>
<feature type="region of interest" description="Disordered" evidence="1">
    <location>
        <begin position="1"/>
        <end position="49"/>
    </location>
</feature>
<evidence type="ECO:0000313" key="2">
    <source>
        <dbReference type="EMBL" id="KAK1612493.1"/>
    </source>
</evidence>
<evidence type="ECO:0000256" key="1">
    <source>
        <dbReference type="SAM" id="MobiDB-lite"/>
    </source>
</evidence>
<organism evidence="2 3">
    <name type="scientific">Lolium multiflorum</name>
    <name type="common">Italian ryegrass</name>
    <name type="synonym">Lolium perenne subsp. multiflorum</name>
    <dbReference type="NCBI Taxonomy" id="4521"/>
    <lineage>
        <taxon>Eukaryota</taxon>
        <taxon>Viridiplantae</taxon>
        <taxon>Streptophyta</taxon>
        <taxon>Embryophyta</taxon>
        <taxon>Tracheophyta</taxon>
        <taxon>Spermatophyta</taxon>
        <taxon>Magnoliopsida</taxon>
        <taxon>Liliopsida</taxon>
        <taxon>Poales</taxon>
        <taxon>Poaceae</taxon>
        <taxon>BOP clade</taxon>
        <taxon>Pooideae</taxon>
        <taxon>Poodae</taxon>
        <taxon>Poeae</taxon>
        <taxon>Poeae Chloroplast Group 2 (Poeae type)</taxon>
        <taxon>Loliodinae</taxon>
        <taxon>Loliinae</taxon>
        <taxon>Lolium</taxon>
    </lineage>
</organism>
<proteinExistence type="predicted"/>
<accession>A0AAD8R4F2</accession>
<feature type="region of interest" description="Disordered" evidence="1">
    <location>
        <begin position="113"/>
        <end position="137"/>
    </location>
</feature>
<reference evidence="2" key="1">
    <citation type="submission" date="2023-07" db="EMBL/GenBank/DDBJ databases">
        <title>A chromosome-level genome assembly of Lolium multiflorum.</title>
        <authorList>
            <person name="Chen Y."/>
            <person name="Copetti D."/>
            <person name="Kolliker R."/>
            <person name="Studer B."/>
        </authorList>
    </citation>
    <scope>NUCLEOTIDE SEQUENCE</scope>
    <source>
        <strain evidence="2">02402/16</strain>
        <tissue evidence="2">Leaf</tissue>
    </source>
</reference>
<gene>
    <name evidence="2" type="ORF">QYE76_036166</name>
</gene>